<organism evidence="2 3">
    <name type="scientific">Platysternon megacephalum</name>
    <name type="common">big-headed turtle</name>
    <dbReference type="NCBI Taxonomy" id="55544"/>
    <lineage>
        <taxon>Eukaryota</taxon>
        <taxon>Metazoa</taxon>
        <taxon>Chordata</taxon>
        <taxon>Craniata</taxon>
        <taxon>Vertebrata</taxon>
        <taxon>Euteleostomi</taxon>
        <taxon>Archelosauria</taxon>
        <taxon>Testudinata</taxon>
        <taxon>Testudines</taxon>
        <taxon>Cryptodira</taxon>
        <taxon>Durocryptodira</taxon>
        <taxon>Testudinoidea</taxon>
        <taxon>Platysternidae</taxon>
        <taxon>Platysternon</taxon>
    </lineage>
</organism>
<feature type="region of interest" description="Disordered" evidence="1">
    <location>
        <begin position="1"/>
        <end position="23"/>
    </location>
</feature>
<evidence type="ECO:0000313" key="2">
    <source>
        <dbReference type="EMBL" id="TFK00345.1"/>
    </source>
</evidence>
<dbReference type="AlphaFoldDB" id="A0A4D9DU91"/>
<name>A0A4D9DU91_9SAUR</name>
<comment type="caution">
    <text evidence="2">The sequence shown here is derived from an EMBL/GenBank/DDBJ whole genome shotgun (WGS) entry which is preliminary data.</text>
</comment>
<protein>
    <submittedName>
        <fullName evidence="2">Calcium/calmodulin-dependent protein kinase type 1</fullName>
    </submittedName>
</protein>
<reference evidence="2 3" key="1">
    <citation type="submission" date="2019-04" db="EMBL/GenBank/DDBJ databases">
        <title>Draft genome of the big-headed turtle Platysternon megacephalum.</title>
        <authorList>
            <person name="Gong S."/>
        </authorList>
    </citation>
    <scope>NUCLEOTIDE SEQUENCE [LARGE SCALE GENOMIC DNA]</scope>
    <source>
        <strain evidence="2">DO16091913</strain>
        <tissue evidence="2">Muscle</tissue>
    </source>
</reference>
<keyword evidence="2" id="KW-0808">Transferase</keyword>
<gene>
    <name evidence="2" type="ORF">DR999_PMT17492</name>
</gene>
<dbReference type="EMBL" id="QXTE01000272">
    <property type="protein sequence ID" value="TFK00345.1"/>
    <property type="molecule type" value="Genomic_DNA"/>
</dbReference>
<evidence type="ECO:0000313" key="3">
    <source>
        <dbReference type="Proteomes" id="UP000297703"/>
    </source>
</evidence>
<keyword evidence="2" id="KW-0418">Kinase</keyword>
<dbReference type="Proteomes" id="UP000297703">
    <property type="component" value="Unassembled WGS sequence"/>
</dbReference>
<feature type="region of interest" description="Disordered" evidence="1">
    <location>
        <begin position="66"/>
        <end position="88"/>
    </location>
</feature>
<feature type="region of interest" description="Disordered" evidence="1">
    <location>
        <begin position="130"/>
        <end position="154"/>
    </location>
</feature>
<reference evidence="2 3" key="2">
    <citation type="submission" date="2019-04" db="EMBL/GenBank/DDBJ databases">
        <title>The genome sequence of big-headed turtle.</title>
        <authorList>
            <person name="Gong S."/>
        </authorList>
    </citation>
    <scope>NUCLEOTIDE SEQUENCE [LARGE SCALE GENOMIC DNA]</scope>
    <source>
        <strain evidence="2">DO16091913</strain>
        <tissue evidence="2">Muscle</tissue>
    </source>
</reference>
<dbReference type="GO" id="GO:0016301">
    <property type="term" value="F:kinase activity"/>
    <property type="evidence" value="ECO:0007669"/>
    <property type="project" value="UniProtKB-KW"/>
</dbReference>
<sequence length="154" mass="16397">MEQSQQSWGKRDPRAYEGGSCLQTSPNKSLRLAAHSRVHGGSCCQHSGQSGPSALPAVRGHISEKQQLAPAASRGDGGGKSFHQRGARGGHWVSGSVLTVPFTGQLSPDAAAAQWRVCQNKRFKHSTVWGKVNGRTSPAPAPCTDHTSRPPWHS</sequence>
<evidence type="ECO:0000256" key="1">
    <source>
        <dbReference type="SAM" id="MobiDB-lite"/>
    </source>
</evidence>
<accession>A0A4D9DU91</accession>
<keyword evidence="3" id="KW-1185">Reference proteome</keyword>
<proteinExistence type="predicted"/>